<evidence type="ECO:0000256" key="1">
    <source>
        <dbReference type="ARBA" id="ARBA00004412"/>
    </source>
</evidence>
<dbReference type="EMBL" id="UYWW01004165">
    <property type="protein sequence ID" value="VDM13316.1"/>
    <property type="molecule type" value="Genomic_DNA"/>
</dbReference>
<sequence length="260" mass="29488">MAAHRKFTFENPEDSYWNSNDFTDSPFDNLSTANAAAARAAVDDLFECRFRFDSDDGWSNTGSESPSIGEVQTKQNLRNGSTDALKTVFETSRPGRSFVQFNQDQSFGQKTPLKYCPVSCDYASSFISDGSAESFSSNATTQLDYSRLKSEHRKLQKHLEQVRLERYRAADPEHTIRRLLRNDPVSLDLYRSKKEKLDLLEAALESYDGNVIIAVVLALERSLKTSIFLDILKQKPVAAHHYISYLKDIKNFDQLTSTLS</sequence>
<dbReference type="OrthoDB" id="5852469at2759"/>
<organism evidence="7 8">
    <name type="scientific">Wuchereria bancrofti</name>
    <dbReference type="NCBI Taxonomy" id="6293"/>
    <lineage>
        <taxon>Eukaryota</taxon>
        <taxon>Metazoa</taxon>
        <taxon>Ecdysozoa</taxon>
        <taxon>Nematoda</taxon>
        <taxon>Chromadorea</taxon>
        <taxon>Rhabditida</taxon>
        <taxon>Spirurina</taxon>
        <taxon>Spiruromorpha</taxon>
        <taxon>Filarioidea</taxon>
        <taxon>Onchocercidae</taxon>
        <taxon>Wuchereria</taxon>
    </lineage>
</organism>
<dbReference type="GO" id="GO:0007034">
    <property type="term" value="P:vacuolar transport"/>
    <property type="evidence" value="ECO:0007669"/>
    <property type="project" value="TreeGrafter"/>
</dbReference>
<dbReference type="Proteomes" id="UP000270924">
    <property type="component" value="Unassembled WGS sequence"/>
</dbReference>
<evidence type="ECO:0000259" key="6">
    <source>
        <dbReference type="Pfam" id="PF04840"/>
    </source>
</evidence>
<dbReference type="PANTHER" id="PTHR13364">
    <property type="entry name" value="DEFECTIVE SPERMATOGENESIS PROTEIN 39"/>
    <property type="match status" value="1"/>
</dbReference>
<evidence type="ECO:0000313" key="7">
    <source>
        <dbReference type="EMBL" id="VDM13316.1"/>
    </source>
</evidence>
<keyword evidence="8" id="KW-1185">Reference proteome</keyword>
<reference evidence="7 8" key="1">
    <citation type="submission" date="2018-11" db="EMBL/GenBank/DDBJ databases">
        <authorList>
            <consortium name="Pathogen Informatics"/>
        </authorList>
    </citation>
    <scope>NUCLEOTIDE SEQUENCE [LARGE SCALE GENOMIC DNA]</scope>
</reference>
<evidence type="ECO:0000256" key="4">
    <source>
        <dbReference type="ARBA" id="ARBA00022753"/>
    </source>
</evidence>
<dbReference type="Pfam" id="PF04840">
    <property type="entry name" value="Vps16_C"/>
    <property type="match status" value="1"/>
</dbReference>
<evidence type="ECO:0000256" key="5">
    <source>
        <dbReference type="ARBA" id="ARBA00023329"/>
    </source>
</evidence>
<name>A0A3P7E1N2_WUCBA</name>
<dbReference type="AlphaFoldDB" id="A0A3P7E1N2"/>
<accession>A0A3P7E1N2</accession>
<dbReference type="InterPro" id="IPR006925">
    <property type="entry name" value="Vps16_C"/>
</dbReference>
<keyword evidence="4" id="KW-0967">Endosome</keyword>
<protein>
    <recommendedName>
        <fullName evidence="6">Vps16 C-terminal domain-containing protein</fullName>
    </recommendedName>
</protein>
<keyword evidence="5" id="KW-0968">Cytoplasmic vesicle</keyword>
<evidence type="ECO:0000256" key="3">
    <source>
        <dbReference type="ARBA" id="ARBA00004603"/>
    </source>
</evidence>
<evidence type="ECO:0000313" key="8">
    <source>
        <dbReference type="Proteomes" id="UP000270924"/>
    </source>
</evidence>
<dbReference type="InParanoid" id="A0A3P7E1N2"/>
<proteinExistence type="predicted"/>
<evidence type="ECO:0000256" key="2">
    <source>
        <dbReference type="ARBA" id="ARBA00004541"/>
    </source>
</evidence>
<dbReference type="GO" id="GO:0006886">
    <property type="term" value="P:intracellular protein transport"/>
    <property type="evidence" value="ECO:0007669"/>
    <property type="project" value="InterPro"/>
</dbReference>
<dbReference type="GO" id="GO:0005770">
    <property type="term" value="C:late endosome"/>
    <property type="evidence" value="ECO:0007669"/>
    <property type="project" value="UniProtKB-SubCell"/>
</dbReference>
<dbReference type="PANTHER" id="PTHR13364:SF6">
    <property type="entry name" value="SPERMATOGENESIS-DEFECTIVE PROTEIN 39 HOMOLOG"/>
    <property type="match status" value="1"/>
</dbReference>
<gene>
    <name evidence="7" type="ORF">WBA_LOCUS6702</name>
</gene>
<comment type="subcellular location">
    <subcellularLocation>
        <location evidence="2">Cytoplasmic vesicle</location>
    </subcellularLocation>
    <subcellularLocation>
        <location evidence="1">Early endosome</location>
    </subcellularLocation>
    <subcellularLocation>
        <location evidence="3">Late endosome</location>
    </subcellularLocation>
</comment>
<dbReference type="InterPro" id="IPR040057">
    <property type="entry name" value="Spe-39"/>
</dbReference>
<feature type="domain" description="Vps16 C-terminal" evidence="6">
    <location>
        <begin position="189"/>
        <end position="248"/>
    </location>
</feature>
<dbReference type="GO" id="GO:0005769">
    <property type="term" value="C:early endosome"/>
    <property type="evidence" value="ECO:0007669"/>
    <property type="project" value="UniProtKB-SubCell"/>
</dbReference>